<gene>
    <name evidence="6" type="ORF">HDA43_006317</name>
</gene>
<dbReference type="PANTHER" id="PTHR47151:SF2">
    <property type="entry name" value="AMINO ACID BINDING PROTEIN"/>
    <property type="match status" value="1"/>
</dbReference>
<dbReference type="GO" id="GO:0006865">
    <property type="term" value="P:amino acid transport"/>
    <property type="evidence" value="ECO:0007669"/>
    <property type="project" value="UniProtKB-KW"/>
</dbReference>
<dbReference type="CDD" id="cd06342">
    <property type="entry name" value="PBP1_ABC_LIVBP-like"/>
    <property type="match status" value="1"/>
</dbReference>
<evidence type="ECO:0000256" key="4">
    <source>
        <dbReference type="ARBA" id="ARBA00022970"/>
    </source>
</evidence>
<evidence type="ECO:0000256" key="3">
    <source>
        <dbReference type="ARBA" id="ARBA00022729"/>
    </source>
</evidence>
<dbReference type="Proteomes" id="UP000576393">
    <property type="component" value="Unassembled WGS sequence"/>
</dbReference>
<keyword evidence="4" id="KW-0029">Amino-acid transport</keyword>
<keyword evidence="3" id="KW-0732">Signal</keyword>
<dbReference type="PRINTS" id="PR00337">
    <property type="entry name" value="LEUILEVALBP"/>
</dbReference>
<evidence type="ECO:0000313" key="6">
    <source>
        <dbReference type="EMBL" id="NYF44090.1"/>
    </source>
</evidence>
<dbReference type="RefSeq" id="WP_179827978.1">
    <property type="nucleotide sequence ID" value="NZ_JACCCO010000003.1"/>
</dbReference>
<dbReference type="SUPFAM" id="SSF53822">
    <property type="entry name" value="Periplasmic binding protein-like I"/>
    <property type="match status" value="1"/>
</dbReference>
<keyword evidence="2" id="KW-0813">Transport</keyword>
<evidence type="ECO:0000256" key="1">
    <source>
        <dbReference type="ARBA" id="ARBA00010062"/>
    </source>
</evidence>
<sequence>MRATPLTSIASLAAVALLATGCGQGLLGGGDGGDTAKTNEPIVLGMLIPQSGSEAAIGPYMSNAAQLAVDEINAKGGVLGRKLQLKTADDACDAQSAAAGANKLVTEGVDVSVGGYCSGATLPTLPIFGKANIPMIIPAANSQELVDQKLKHVFLINGTGTQQAAAAEKWMTKQGAKSVALMHDNTSYSKDIALRTQTLLDAPGGADTALIEAVTPKESDYSANITNVLAKKPDFVYWTGYFQEGGLIARQLRQAGYKGSIMVGDGSVSPKLVEIAGPEAAEGVYATMTQTPDTLEGAEGWIEAYKKKFGAEPGPYSNQAYDAVRLAAEAVGKAGGTDGAKVIAALEAIDGFQMFSGPLKFTPEHTLSNGGFQILVVKDGKIILQDSLK</sequence>
<dbReference type="PANTHER" id="PTHR47151">
    <property type="entry name" value="LEU/ILE/VAL-BINDING ABC TRANSPORTER SUBUNIT"/>
    <property type="match status" value="1"/>
</dbReference>
<dbReference type="AlphaFoldDB" id="A0A852V7L6"/>
<dbReference type="InterPro" id="IPR000709">
    <property type="entry name" value="Leu_Ile_Val-bd"/>
</dbReference>
<proteinExistence type="inferred from homology"/>
<reference evidence="6 7" key="1">
    <citation type="submission" date="2020-07" db="EMBL/GenBank/DDBJ databases">
        <title>Sequencing the genomes of 1000 actinobacteria strains.</title>
        <authorList>
            <person name="Klenk H.-P."/>
        </authorList>
    </citation>
    <scope>NUCLEOTIDE SEQUENCE [LARGE SCALE GENOMIC DNA]</scope>
    <source>
        <strain evidence="6 7">DSM 45763</strain>
    </source>
</reference>
<comment type="similarity">
    <text evidence="1">Belongs to the leucine-binding protein family.</text>
</comment>
<dbReference type="EMBL" id="JACCCO010000003">
    <property type="protein sequence ID" value="NYF44090.1"/>
    <property type="molecule type" value="Genomic_DNA"/>
</dbReference>
<keyword evidence="7" id="KW-1185">Reference proteome</keyword>
<evidence type="ECO:0000259" key="5">
    <source>
        <dbReference type="Pfam" id="PF13458"/>
    </source>
</evidence>
<dbReference type="InterPro" id="IPR028081">
    <property type="entry name" value="Leu-bd"/>
</dbReference>
<comment type="caution">
    <text evidence="6">The sequence shown here is derived from an EMBL/GenBank/DDBJ whole genome shotgun (WGS) entry which is preliminary data.</text>
</comment>
<feature type="domain" description="Leucine-binding protein" evidence="5">
    <location>
        <begin position="41"/>
        <end position="380"/>
    </location>
</feature>
<evidence type="ECO:0000313" key="7">
    <source>
        <dbReference type="Proteomes" id="UP000576393"/>
    </source>
</evidence>
<dbReference type="Pfam" id="PF13458">
    <property type="entry name" value="Peripla_BP_6"/>
    <property type="match status" value="1"/>
</dbReference>
<protein>
    <submittedName>
        <fullName evidence="6">Branched-chain amino acid transport system substrate-binding protein</fullName>
    </submittedName>
</protein>
<accession>A0A852V7L6</accession>
<organism evidence="6 7">
    <name type="scientific">Streptosporangium sandarakinum</name>
    <dbReference type="NCBI Taxonomy" id="1260955"/>
    <lineage>
        <taxon>Bacteria</taxon>
        <taxon>Bacillati</taxon>
        <taxon>Actinomycetota</taxon>
        <taxon>Actinomycetes</taxon>
        <taxon>Streptosporangiales</taxon>
        <taxon>Streptosporangiaceae</taxon>
        <taxon>Streptosporangium</taxon>
    </lineage>
</organism>
<dbReference type="InterPro" id="IPR028082">
    <property type="entry name" value="Peripla_BP_I"/>
</dbReference>
<evidence type="ECO:0000256" key="2">
    <source>
        <dbReference type="ARBA" id="ARBA00022448"/>
    </source>
</evidence>
<name>A0A852V7L6_9ACTN</name>
<dbReference type="PROSITE" id="PS51257">
    <property type="entry name" value="PROKAR_LIPOPROTEIN"/>
    <property type="match status" value="1"/>
</dbReference>
<dbReference type="Gene3D" id="3.40.50.2300">
    <property type="match status" value="2"/>
</dbReference>